<feature type="region of interest" description="Disordered" evidence="1">
    <location>
        <begin position="57"/>
        <end position="79"/>
    </location>
</feature>
<organism evidence="2 3">
    <name type="scientific">Dorcoceras hygrometricum</name>
    <dbReference type="NCBI Taxonomy" id="472368"/>
    <lineage>
        <taxon>Eukaryota</taxon>
        <taxon>Viridiplantae</taxon>
        <taxon>Streptophyta</taxon>
        <taxon>Embryophyta</taxon>
        <taxon>Tracheophyta</taxon>
        <taxon>Spermatophyta</taxon>
        <taxon>Magnoliopsida</taxon>
        <taxon>eudicotyledons</taxon>
        <taxon>Gunneridae</taxon>
        <taxon>Pentapetalae</taxon>
        <taxon>asterids</taxon>
        <taxon>lamiids</taxon>
        <taxon>Lamiales</taxon>
        <taxon>Gesneriaceae</taxon>
        <taxon>Didymocarpoideae</taxon>
        <taxon>Trichosporeae</taxon>
        <taxon>Loxocarpinae</taxon>
        <taxon>Dorcoceras</taxon>
    </lineage>
</organism>
<accession>A0A2Z7BJW0</accession>
<keyword evidence="3" id="KW-1185">Reference proteome</keyword>
<dbReference type="EMBL" id="KV005082">
    <property type="protein sequence ID" value="KZV34367.1"/>
    <property type="molecule type" value="Genomic_DNA"/>
</dbReference>
<feature type="region of interest" description="Disordered" evidence="1">
    <location>
        <begin position="249"/>
        <end position="284"/>
    </location>
</feature>
<feature type="compositionally biased region" description="Polar residues" evidence="1">
    <location>
        <begin position="174"/>
        <end position="196"/>
    </location>
</feature>
<proteinExistence type="predicted"/>
<evidence type="ECO:0000256" key="1">
    <source>
        <dbReference type="SAM" id="MobiDB-lite"/>
    </source>
</evidence>
<dbReference type="Proteomes" id="UP000250235">
    <property type="component" value="Unassembled WGS sequence"/>
</dbReference>
<gene>
    <name evidence="2" type="ORF">F511_36137</name>
</gene>
<sequence>MCDLNLFRSRVYTADTLSSFFVVLSSRNQLKYRFYIQNAIQINFDSVLSLSDKAGLPENPAKANTDQRSPKIGKKNEVKPQYQEHLKSNKYTVMQYSKRAMHEGYPESSVGKAQRLSCVESNPVIFRYDRSVFHHSVVVFRHDNSVGQHINISVGPFRNDGSAGRSQRTKEFSSQENQAQYISRGHSTNSPLNPSASPDHGETQQELLKSKNLSRYLTNQLKSELIQLTAYGQEAQPNLNYTTARTLKPLRSPSTRRLKSPNRYQSKDLKETSSEPPILLQTAT</sequence>
<reference evidence="2 3" key="1">
    <citation type="journal article" date="2015" name="Proc. Natl. Acad. Sci. U.S.A.">
        <title>The resurrection genome of Boea hygrometrica: A blueprint for survival of dehydration.</title>
        <authorList>
            <person name="Xiao L."/>
            <person name="Yang G."/>
            <person name="Zhang L."/>
            <person name="Yang X."/>
            <person name="Zhao S."/>
            <person name="Ji Z."/>
            <person name="Zhou Q."/>
            <person name="Hu M."/>
            <person name="Wang Y."/>
            <person name="Chen M."/>
            <person name="Xu Y."/>
            <person name="Jin H."/>
            <person name="Xiao X."/>
            <person name="Hu G."/>
            <person name="Bao F."/>
            <person name="Hu Y."/>
            <person name="Wan P."/>
            <person name="Li L."/>
            <person name="Deng X."/>
            <person name="Kuang T."/>
            <person name="Xiang C."/>
            <person name="Zhu J.K."/>
            <person name="Oliver M.J."/>
            <person name="He Y."/>
        </authorList>
    </citation>
    <scope>NUCLEOTIDE SEQUENCE [LARGE SCALE GENOMIC DNA]</scope>
    <source>
        <strain evidence="3">cv. XS01</strain>
    </source>
</reference>
<evidence type="ECO:0000313" key="3">
    <source>
        <dbReference type="Proteomes" id="UP000250235"/>
    </source>
</evidence>
<dbReference type="AlphaFoldDB" id="A0A2Z7BJW0"/>
<name>A0A2Z7BJW0_9LAMI</name>
<feature type="region of interest" description="Disordered" evidence="1">
    <location>
        <begin position="152"/>
        <end position="206"/>
    </location>
</feature>
<evidence type="ECO:0000313" key="2">
    <source>
        <dbReference type="EMBL" id="KZV34367.1"/>
    </source>
</evidence>
<protein>
    <submittedName>
        <fullName evidence="2">Uncharacterized protein</fullName>
    </submittedName>
</protein>